<evidence type="ECO:0000313" key="4">
    <source>
        <dbReference type="Proteomes" id="UP000555193"/>
    </source>
</evidence>
<comment type="caution">
    <text evidence="2">The sequence shown here is derived from an EMBL/GenBank/DDBJ whole genome shotgun (WGS) entry which is preliminary data.</text>
</comment>
<proteinExistence type="predicted"/>
<reference evidence="2 3" key="1">
    <citation type="submission" date="2018-08" db="EMBL/GenBank/DDBJ databases">
        <title>A genome reference for cultivated species of the human gut microbiota.</title>
        <authorList>
            <person name="Zou Y."/>
            <person name="Xue W."/>
            <person name="Luo G."/>
        </authorList>
    </citation>
    <scope>NUCLEOTIDE SEQUENCE [LARGE SCALE GENOMIC DNA]</scope>
    <source>
        <strain evidence="2 3">AF25-30LB</strain>
    </source>
</reference>
<gene>
    <name evidence="2" type="ORF">DWY53_08665</name>
    <name evidence="1" type="ORF">HKQ54_03480</name>
</gene>
<dbReference type="RefSeq" id="WP_057279745.1">
    <property type="nucleotide sequence ID" value="NZ_CAXTCG010000051.1"/>
</dbReference>
<sequence length="144" mass="16483">MKTSSKLTSKESFAILHKIENEKYPTDGSIKLSDWCDQMQKARLEAIKDLVPEVGLGCTICYYSDKRAATVTKIVSPCKIEVTFNQTKCIDYYAGEYEILSELEGDAKVFTKRRNGYWVAEGQSYKDGVILMLHYQNHYIDPSF</sequence>
<dbReference type="AlphaFoldDB" id="A0A174VMK0"/>
<organism evidence="2 3">
    <name type="scientific">Phocaeicola vulgatus</name>
    <name type="common">Bacteroides vulgatus</name>
    <dbReference type="NCBI Taxonomy" id="821"/>
    <lineage>
        <taxon>Bacteria</taxon>
        <taxon>Pseudomonadati</taxon>
        <taxon>Bacteroidota</taxon>
        <taxon>Bacteroidia</taxon>
        <taxon>Bacteroidales</taxon>
        <taxon>Bacteroidaceae</taxon>
        <taxon>Phocaeicola</taxon>
    </lineage>
</organism>
<evidence type="ECO:0000313" key="2">
    <source>
        <dbReference type="EMBL" id="RGR40480.1"/>
    </source>
</evidence>
<dbReference type="EMBL" id="JABDSH010000050">
    <property type="protein sequence ID" value="NMW35230.1"/>
    <property type="molecule type" value="Genomic_DNA"/>
</dbReference>
<evidence type="ECO:0000313" key="3">
    <source>
        <dbReference type="Proteomes" id="UP000266497"/>
    </source>
</evidence>
<protein>
    <submittedName>
        <fullName evidence="2">Uncharacterized protein</fullName>
    </submittedName>
</protein>
<dbReference type="Proteomes" id="UP000266497">
    <property type="component" value="Unassembled WGS sequence"/>
</dbReference>
<evidence type="ECO:0000313" key="1">
    <source>
        <dbReference type="EMBL" id="NMW35230.1"/>
    </source>
</evidence>
<reference evidence="1 4" key="2">
    <citation type="submission" date="2020-04" db="EMBL/GenBank/DDBJ databases">
        <title>A novel gut-associated lysogenic phage, Bacteroides phage BV01, alters the host transcriptome and bile acid metabolism in Bacteroides vulgatus.</title>
        <authorList>
            <person name="Campbell D.E."/>
            <person name="Ly L."/>
            <person name="Ridlon J.M."/>
            <person name="Hsiao A."/>
            <person name="Degnan P.H."/>
        </authorList>
    </citation>
    <scope>NUCLEOTIDE SEQUENCE [LARGE SCALE GENOMIC DNA]</scope>
    <source>
        <strain evidence="1 4">VPI-4506</strain>
    </source>
</reference>
<dbReference type="EMBL" id="QRUD01000020">
    <property type="protein sequence ID" value="RGR40480.1"/>
    <property type="molecule type" value="Genomic_DNA"/>
</dbReference>
<accession>A0A174VMK0</accession>
<dbReference type="Proteomes" id="UP000555193">
    <property type="component" value="Unassembled WGS sequence"/>
</dbReference>
<name>A0A174VMK0_PHOVU</name>